<evidence type="ECO:0000313" key="2">
    <source>
        <dbReference type="Proteomes" id="UP001281147"/>
    </source>
</evidence>
<dbReference type="Proteomes" id="UP001281147">
    <property type="component" value="Unassembled WGS sequence"/>
</dbReference>
<proteinExistence type="predicted"/>
<protein>
    <submittedName>
        <fullName evidence="1">Uncharacterized protein</fullName>
    </submittedName>
</protein>
<name>A0ACC3NGE3_9PEZI</name>
<keyword evidence="2" id="KW-1185">Reference proteome</keyword>
<accession>A0ACC3NGE3</accession>
<comment type="caution">
    <text evidence="1">The sequence shown here is derived from an EMBL/GenBank/DDBJ whole genome shotgun (WGS) entry which is preliminary data.</text>
</comment>
<sequence>MKRTILQAFRRSSELSWTGRHPAFRSTWSRQSEVCVIFQCRAKSTSTTPPNGGALAGIKIIDLSRVLAAPFCAQILSDYGADVIKIEDVERGDDSRHWGGAGESGDNSIWKAEAGPFSNVFAAVNRNKRSLALNLKHDRGREIFLKLVEDADVVIENLRPGAMEKLKIGDDVLKEINPRIILSSTSGYGSSGPFAHRAGYDMIVGAEAGLLHVTGERGGGPIRPGLSLIDLGTGLYMQGAIMGALYARERTGVGQKLEGSLFETQVSLLANVGLSWLNTGVEAQRWGTQHPTVVPYDAFQAKDGYFVGGATNDHQFVKLAGILGKPELAEDPRFSTNTKRVQHRDEISKIVNELFKKKTIEEWNEAFESSGMPYGGVNSMERVFKHPQSKARNMVVEMPHEAATKGTMSVIGPAIKWSGTPTSIRSKPPLHGEHSDEVLAELGIDEAQRDELRSQGTIK</sequence>
<gene>
    <name evidence="1" type="ORF">LTR37_007042</name>
</gene>
<organism evidence="1 2">
    <name type="scientific">Vermiconidia calcicola</name>
    <dbReference type="NCBI Taxonomy" id="1690605"/>
    <lineage>
        <taxon>Eukaryota</taxon>
        <taxon>Fungi</taxon>
        <taxon>Dikarya</taxon>
        <taxon>Ascomycota</taxon>
        <taxon>Pezizomycotina</taxon>
        <taxon>Dothideomycetes</taxon>
        <taxon>Dothideomycetidae</taxon>
        <taxon>Mycosphaerellales</taxon>
        <taxon>Extremaceae</taxon>
        <taxon>Vermiconidia</taxon>
    </lineage>
</organism>
<reference evidence="1" key="1">
    <citation type="submission" date="2023-07" db="EMBL/GenBank/DDBJ databases">
        <title>Black Yeasts Isolated from many extreme environments.</title>
        <authorList>
            <person name="Coleine C."/>
            <person name="Stajich J.E."/>
            <person name="Selbmann L."/>
        </authorList>
    </citation>
    <scope>NUCLEOTIDE SEQUENCE</scope>
    <source>
        <strain evidence="1">CCFEE 5714</strain>
    </source>
</reference>
<evidence type="ECO:0000313" key="1">
    <source>
        <dbReference type="EMBL" id="KAK3715554.1"/>
    </source>
</evidence>
<dbReference type="EMBL" id="JAUTXU010000048">
    <property type="protein sequence ID" value="KAK3715554.1"/>
    <property type="molecule type" value="Genomic_DNA"/>
</dbReference>